<evidence type="ECO:0000256" key="2">
    <source>
        <dbReference type="ARBA" id="ARBA00012387"/>
    </source>
</evidence>
<dbReference type="Pfam" id="PF00483">
    <property type="entry name" value="NTP_transferase"/>
    <property type="match status" value="1"/>
</dbReference>
<comment type="similarity">
    <text evidence="1">Belongs to the mannose-6-phosphate isomerase type 2 family.</text>
</comment>
<sequence>MKCALIMAGGRGTRFWPVSTEEKPKQFLKLLGNRSMLQMTVDRLNGYMDIEKIFICTSKKYVNLVKKQIPNIPDKNIIVEPFGMNTAPCIALSSILINKYYPNCNILVLPADHLVSKENKFISVIEKANNYLIKNSNAIITFGIRPNRPETGYGYIQISENNHDEIYKAIKFVEKPNYESALKYLLSGKYLWNSGIFVWNSTYIIELIREFLPNTYEALEGIISCEYEDLQEIIDNNYHNTDAISIDYGVMEKAQSIYVIPCDFGWDDVGSWNSLERYAEKDENGNVFIANGITHNSSNNIILSRKPIVVNGIEDIIVVETEDYIMISSKSNEQEIKEAKAQLDKMKYMEE</sequence>
<dbReference type="PANTHER" id="PTHR46390:SF1">
    <property type="entry name" value="MANNOSE-1-PHOSPHATE GUANYLYLTRANSFERASE"/>
    <property type="match status" value="1"/>
</dbReference>
<dbReference type="CDD" id="cd02509">
    <property type="entry name" value="GDP-M1P_Guanylyltransferase"/>
    <property type="match status" value="1"/>
</dbReference>
<dbReference type="OrthoDB" id="9806359at2"/>
<comment type="catalytic activity">
    <reaction evidence="7">
        <text>alpha-D-mannose 1-phosphate + GTP + H(+) = GDP-alpha-D-mannose + diphosphate</text>
        <dbReference type="Rhea" id="RHEA:15229"/>
        <dbReference type="ChEBI" id="CHEBI:15378"/>
        <dbReference type="ChEBI" id="CHEBI:33019"/>
        <dbReference type="ChEBI" id="CHEBI:37565"/>
        <dbReference type="ChEBI" id="CHEBI:57527"/>
        <dbReference type="ChEBI" id="CHEBI:58409"/>
        <dbReference type="EC" id="2.7.7.13"/>
    </reaction>
</comment>
<feature type="domain" description="Nucleotidyl transferase" evidence="8">
    <location>
        <begin position="4"/>
        <end position="283"/>
    </location>
</feature>
<evidence type="ECO:0000256" key="7">
    <source>
        <dbReference type="ARBA" id="ARBA00047343"/>
    </source>
</evidence>
<evidence type="ECO:0000313" key="11">
    <source>
        <dbReference type="Proteomes" id="UP000013988"/>
    </source>
</evidence>
<dbReference type="PANTHER" id="PTHR46390">
    <property type="entry name" value="MANNOSE-1-PHOSPHATE GUANYLYLTRANSFERASE"/>
    <property type="match status" value="1"/>
</dbReference>
<evidence type="ECO:0000256" key="1">
    <source>
        <dbReference type="ARBA" id="ARBA00006115"/>
    </source>
</evidence>
<evidence type="ECO:0000256" key="4">
    <source>
        <dbReference type="ARBA" id="ARBA00022695"/>
    </source>
</evidence>
<dbReference type="EC" id="2.7.7.13" evidence="2"/>
<dbReference type="Gene3D" id="3.90.550.10">
    <property type="entry name" value="Spore Coat Polysaccharide Biosynthesis Protein SpsA, Chain A"/>
    <property type="match status" value="1"/>
</dbReference>
<organism evidence="10 11">
    <name type="scientific">Clostridium sartagoforme AAU1</name>
    <dbReference type="NCBI Taxonomy" id="1202534"/>
    <lineage>
        <taxon>Bacteria</taxon>
        <taxon>Bacillati</taxon>
        <taxon>Bacillota</taxon>
        <taxon>Clostridia</taxon>
        <taxon>Eubacteriales</taxon>
        <taxon>Clostridiaceae</taxon>
        <taxon>Clostridium</taxon>
    </lineage>
</organism>
<dbReference type="InterPro" id="IPR051161">
    <property type="entry name" value="Mannose-6P_isomerase_type2"/>
</dbReference>
<comment type="caution">
    <text evidence="10">The sequence shown here is derived from an EMBL/GenBank/DDBJ whole genome shotgun (WGS) entry which is preliminary data.</text>
</comment>
<dbReference type="SUPFAM" id="SSF53448">
    <property type="entry name" value="Nucleotide-diphospho-sugar transferases"/>
    <property type="match status" value="1"/>
</dbReference>
<dbReference type="GO" id="GO:0005525">
    <property type="term" value="F:GTP binding"/>
    <property type="evidence" value="ECO:0007669"/>
    <property type="project" value="UniProtKB-KW"/>
</dbReference>
<evidence type="ECO:0000256" key="5">
    <source>
        <dbReference type="ARBA" id="ARBA00022741"/>
    </source>
</evidence>
<reference evidence="10 11" key="1">
    <citation type="submission" date="2013-03" db="EMBL/GenBank/DDBJ databases">
        <title>Whole genome shotgun sequencing of Clostridium sartagoforme AAU1.</title>
        <authorList>
            <person name="Joshi C.G."/>
            <person name="Duggirala S.M."/>
            <person name="Nathani N.M."/>
            <person name="Bhatt V.D."/>
            <person name="Patel A.K."/>
            <person name="Pandya P.R."/>
            <person name="KaPatel J.A."/>
        </authorList>
    </citation>
    <scope>NUCLEOTIDE SEQUENCE [LARGE SCALE GENOMIC DNA]</scope>
    <source>
        <strain evidence="10 11">AAU1</strain>
    </source>
</reference>
<accession>R9CBH8</accession>
<dbReference type="InterPro" id="IPR005835">
    <property type="entry name" value="NTP_transferase_dom"/>
</dbReference>
<dbReference type="Proteomes" id="UP000013988">
    <property type="component" value="Unassembled WGS sequence"/>
</dbReference>
<proteinExistence type="inferred from homology"/>
<evidence type="ECO:0000259" key="8">
    <source>
        <dbReference type="Pfam" id="PF00483"/>
    </source>
</evidence>
<dbReference type="InterPro" id="IPR054566">
    <property type="entry name" value="ManC/GMP-like_b-helix"/>
</dbReference>
<evidence type="ECO:0000313" key="10">
    <source>
        <dbReference type="EMBL" id="EOR24561.1"/>
    </source>
</evidence>
<dbReference type="GO" id="GO:0004475">
    <property type="term" value="F:mannose-1-phosphate guanylyltransferase (GTP) activity"/>
    <property type="evidence" value="ECO:0007669"/>
    <property type="project" value="UniProtKB-EC"/>
</dbReference>
<keyword evidence="6" id="KW-0342">GTP-binding</keyword>
<feature type="domain" description="MannoseP isomerase/GMP-like beta-helix" evidence="9">
    <location>
        <begin position="295"/>
        <end position="339"/>
    </location>
</feature>
<keyword evidence="4 10" id="KW-0548">Nucleotidyltransferase</keyword>
<protein>
    <recommendedName>
        <fullName evidence="2">mannose-1-phosphate guanylyltransferase</fullName>
        <ecNumber evidence="2">2.7.7.13</ecNumber>
    </recommendedName>
</protein>
<evidence type="ECO:0000256" key="3">
    <source>
        <dbReference type="ARBA" id="ARBA00022679"/>
    </source>
</evidence>
<keyword evidence="5" id="KW-0547">Nucleotide-binding</keyword>
<keyword evidence="3 10" id="KW-0808">Transferase</keyword>
<dbReference type="AlphaFoldDB" id="R9CBH8"/>
<keyword evidence="11" id="KW-1185">Reference proteome</keyword>
<dbReference type="EMBL" id="ASRV01000149">
    <property type="protein sequence ID" value="EOR24561.1"/>
    <property type="molecule type" value="Genomic_DNA"/>
</dbReference>
<name>R9CBH8_9CLOT</name>
<evidence type="ECO:0000256" key="6">
    <source>
        <dbReference type="ARBA" id="ARBA00023134"/>
    </source>
</evidence>
<evidence type="ECO:0000259" key="9">
    <source>
        <dbReference type="Pfam" id="PF22640"/>
    </source>
</evidence>
<dbReference type="Pfam" id="PF22640">
    <property type="entry name" value="ManC_GMP_beta-helix"/>
    <property type="match status" value="1"/>
</dbReference>
<dbReference type="InterPro" id="IPR049577">
    <property type="entry name" value="GMPP_N"/>
</dbReference>
<gene>
    <name evidence="10" type="ORF">A500_12269</name>
</gene>
<dbReference type="PATRIC" id="fig|1202534.3.peg.2434"/>
<dbReference type="GO" id="GO:0009298">
    <property type="term" value="P:GDP-mannose biosynthetic process"/>
    <property type="evidence" value="ECO:0007669"/>
    <property type="project" value="TreeGrafter"/>
</dbReference>
<dbReference type="SUPFAM" id="SSF159283">
    <property type="entry name" value="Guanosine diphospho-D-mannose pyrophosphorylase/mannose-6-phosphate isomerase linker domain"/>
    <property type="match status" value="1"/>
</dbReference>
<dbReference type="InterPro" id="IPR029044">
    <property type="entry name" value="Nucleotide-diphossugar_trans"/>
</dbReference>
<dbReference type="RefSeq" id="WP_016207779.1">
    <property type="nucleotide sequence ID" value="NZ_ASRV01000149.1"/>
</dbReference>
<dbReference type="FunFam" id="3.90.550.10:FF:000046">
    <property type="entry name" value="Mannose-1-phosphate guanylyltransferase (GDP)"/>
    <property type="match status" value="1"/>
</dbReference>